<keyword evidence="6" id="KW-0472">Membrane</keyword>
<evidence type="ECO:0000256" key="8">
    <source>
        <dbReference type="ARBA" id="ARBA00034532"/>
    </source>
</evidence>
<dbReference type="GO" id="GO:0016558">
    <property type="term" value="P:protein import into peroxisome matrix"/>
    <property type="evidence" value="ECO:0007669"/>
    <property type="project" value="TreeGrafter"/>
</dbReference>
<dbReference type="FunFam" id="3.40.50.300:FF:000149">
    <property type="entry name" value="Nuclear valosin-containing protein-like"/>
    <property type="match status" value="1"/>
</dbReference>
<protein>
    <recommendedName>
        <fullName evidence="8">Peroxisomal ATPase PEX1</fullName>
    </recommendedName>
    <alternativeName>
        <fullName evidence="7">Peroxin-1</fullName>
    </alternativeName>
</protein>
<dbReference type="Gene3D" id="1.10.8.60">
    <property type="match status" value="1"/>
</dbReference>
<dbReference type="InterPro" id="IPR003960">
    <property type="entry name" value="ATPase_AAA_CS"/>
</dbReference>
<evidence type="ECO:0000256" key="3">
    <source>
        <dbReference type="ARBA" id="ARBA00022741"/>
    </source>
</evidence>
<dbReference type="Pfam" id="PF00004">
    <property type="entry name" value="AAA"/>
    <property type="match status" value="1"/>
</dbReference>
<dbReference type="InterPro" id="IPR029067">
    <property type="entry name" value="CDC48_domain_2-like_sf"/>
</dbReference>
<evidence type="ECO:0000313" key="12">
    <source>
        <dbReference type="EMBL" id="RMZ55332.1"/>
    </source>
</evidence>
<evidence type="ECO:0000256" key="7">
    <source>
        <dbReference type="ARBA" id="ARBA00032509"/>
    </source>
</evidence>
<keyword evidence="4" id="KW-0378">Hydrolase</keyword>
<dbReference type="PROSITE" id="PS00674">
    <property type="entry name" value="AAA"/>
    <property type="match status" value="1"/>
</dbReference>
<evidence type="ECO:0000256" key="6">
    <source>
        <dbReference type="ARBA" id="ARBA00023136"/>
    </source>
</evidence>
<evidence type="ECO:0000259" key="11">
    <source>
        <dbReference type="SMART" id="SM00382"/>
    </source>
</evidence>
<comment type="subcellular location">
    <subcellularLocation>
        <location evidence="1">Membrane</location>
    </subcellularLocation>
</comment>
<feature type="region of interest" description="Disordered" evidence="10">
    <location>
        <begin position="598"/>
        <end position="621"/>
    </location>
</feature>
<reference evidence="13" key="1">
    <citation type="journal article" date="2018" name="Algal Res.">
        <title>Characterization of plant carbon substrate utilization by Auxenochlorella protothecoides.</title>
        <authorList>
            <person name="Vogler B.W."/>
            <person name="Starkenburg S.R."/>
            <person name="Sudasinghe N."/>
            <person name="Schambach J.Y."/>
            <person name="Rollin J.A."/>
            <person name="Pattathil S."/>
            <person name="Barry A.N."/>
        </authorList>
    </citation>
    <scope>NUCLEOTIDE SEQUENCE [LARGE SCALE GENOMIC DNA]</scope>
    <source>
        <strain evidence="13">UTEX 25</strain>
    </source>
</reference>
<evidence type="ECO:0000256" key="5">
    <source>
        <dbReference type="ARBA" id="ARBA00022840"/>
    </source>
</evidence>
<dbReference type="GO" id="GO:0005778">
    <property type="term" value="C:peroxisomal membrane"/>
    <property type="evidence" value="ECO:0007669"/>
    <property type="project" value="TreeGrafter"/>
</dbReference>
<dbReference type="Gene3D" id="3.40.50.300">
    <property type="entry name" value="P-loop containing nucleotide triphosphate hydrolases"/>
    <property type="match status" value="1"/>
</dbReference>
<dbReference type="SUPFAM" id="SSF54585">
    <property type="entry name" value="Cdc48 domain 2-like"/>
    <property type="match status" value="1"/>
</dbReference>
<dbReference type="GO" id="GO:0005524">
    <property type="term" value="F:ATP binding"/>
    <property type="evidence" value="ECO:0007669"/>
    <property type="project" value="UniProtKB-KW"/>
</dbReference>
<dbReference type="PANTHER" id="PTHR23077">
    <property type="entry name" value="AAA-FAMILY ATPASE"/>
    <property type="match status" value="1"/>
</dbReference>
<dbReference type="GO" id="GO:0016887">
    <property type="term" value="F:ATP hydrolysis activity"/>
    <property type="evidence" value="ECO:0007669"/>
    <property type="project" value="InterPro"/>
</dbReference>
<dbReference type="Pfam" id="PF09262">
    <property type="entry name" value="PEX-1N"/>
    <property type="match status" value="1"/>
</dbReference>
<proteinExistence type="inferred from homology"/>
<evidence type="ECO:0000256" key="10">
    <source>
        <dbReference type="SAM" id="MobiDB-lite"/>
    </source>
</evidence>
<evidence type="ECO:0000313" key="13">
    <source>
        <dbReference type="Proteomes" id="UP000279271"/>
    </source>
</evidence>
<evidence type="ECO:0000256" key="1">
    <source>
        <dbReference type="ARBA" id="ARBA00004370"/>
    </source>
</evidence>
<dbReference type="InterPro" id="IPR050168">
    <property type="entry name" value="AAA_ATPase_domain"/>
</dbReference>
<dbReference type="InterPro" id="IPR027417">
    <property type="entry name" value="P-loop_NTPase"/>
</dbReference>
<evidence type="ECO:0000256" key="9">
    <source>
        <dbReference type="RuleBase" id="RU003651"/>
    </source>
</evidence>
<gene>
    <name evidence="12" type="ORF">APUTEX25_003470</name>
</gene>
<dbReference type="Proteomes" id="UP000279271">
    <property type="component" value="Unassembled WGS sequence"/>
</dbReference>
<dbReference type="InterPro" id="IPR015342">
    <property type="entry name" value="PEX1-N_C-lobe"/>
</dbReference>
<dbReference type="Gene3D" id="3.10.330.10">
    <property type="match status" value="1"/>
</dbReference>
<comment type="similarity">
    <text evidence="2 9">Belongs to the AAA ATPase family.</text>
</comment>
<dbReference type="EMBL" id="QOKY01000166">
    <property type="protein sequence ID" value="RMZ55332.1"/>
    <property type="molecule type" value="Genomic_DNA"/>
</dbReference>
<dbReference type="PANTHER" id="PTHR23077:SF12">
    <property type="entry name" value="PEROXISOMAL ATPASE PEX1"/>
    <property type="match status" value="1"/>
</dbReference>
<sequence>MSYDFFESMFAGRDGEGSGRGLVVSITRERNTWVALPASLVTTLYTSGAGLPLPLTLFRPGKTPLAVAWAGEACEAGKLGVPAGLAGALGLKAGDQVEVTASPGVPVAESVSVEPANADDWEVVELNAAFLEDHVLSQAGRCVAVVALDQPLPFWIHSQLVKLRVVATVPSGPHVLRLQSGSEIYVAPRLRHGRQAPCAARRGGDGAPAPAAPATSAVWRVLVRGPEGDALAVPGPLGGVNAPAIVAAAAAGAGDPLDAPALVSRATLVAALRQTEGIDGEGDLSVKARFQSCAVPTTSPWTREGAAGWEDVGGMEEVREVLHESLELPIKHAALLAQAPLRLRTGVLLYGPPGCGKTHVVAAAVAAAGVRCITVRGPELLNKYIGASEAAVRDVFARASAAAPSVLFFDEFDAIAPARGHDNTGVTDRVVNQLLTELDGVEGLRGVCVLAATSRPDLLDAALLRPGRLDRLLLCDFPTPRERGLILSALARPAWNCSRLGHDADHFTGADLAALLSEAQLAAAHEALERAEARAQAAGGVIDGNGEHGGDAPPASPDKALRPVVMQRHLEAALAAARPSVPQAERARLDAVYTRFQAGRTPGVGSDPISPRDKGKRVTLA</sequence>
<comment type="caution">
    <text evidence="12">The sequence shown here is derived from an EMBL/GenBank/DDBJ whole genome shotgun (WGS) entry which is preliminary data.</text>
</comment>
<evidence type="ECO:0000256" key="4">
    <source>
        <dbReference type="ARBA" id="ARBA00022801"/>
    </source>
</evidence>
<accession>A0A3M7L1F0</accession>
<organism evidence="12 13">
    <name type="scientific">Auxenochlorella protothecoides</name>
    <name type="common">Green microalga</name>
    <name type="synonym">Chlorella protothecoides</name>
    <dbReference type="NCBI Taxonomy" id="3075"/>
    <lineage>
        <taxon>Eukaryota</taxon>
        <taxon>Viridiplantae</taxon>
        <taxon>Chlorophyta</taxon>
        <taxon>core chlorophytes</taxon>
        <taxon>Trebouxiophyceae</taxon>
        <taxon>Chlorellales</taxon>
        <taxon>Chlorellaceae</taxon>
        <taxon>Auxenochlorella</taxon>
    </lineage>
</organism>
<feature type="region of interest" description="Disordered" evidence="10">
    <location>
        <begin position="540"/>
        <end position="559"/>
    </location>
</feature>
<dbReference type="SMART" id="SM00382">
    <property type="entry name" value="AAA"/>
    <property type="match status" value="1"/>
</dbReference>
<keyword evidence="5 9" id="KW-0067">ATP-binding</keyword>
<evidence type="ECO:0000256" key="2">
    <source>
        <dbReference type="ARBA" id="ARBA00006914"/>
    </source>
</evidence>
<keyword evidence="3 9" id="KW-0547">Nucleotide-binding</keyword>
<dbReference type="AlphaFoldDB" id="A0A3M7L1F0"/>
<dbReference type="SUPFAM" id="SSF52540">
    <property type="entry name" value="P-loop containing nucleoside triphosphate hydrolases"/>
    <property type="match status" value="1"/>
</dbReference>
<dbReference type="GO" id="GO:0005829">
    <property type="term" value="C:cytosol"/>
    <property type="evidence" value="ECO:0007669"/>
    <property type="project" value="TreeGrafter"/>
</dbReference>
<name>A0A3M7L1F0_AUXPR</name>
<dbReference type="InterPro" id="IPR003959">
    <property type="entry name" value="ATPase_AAA_core"/>
</dbReference>
<feature type="domain" description="AAA+ ATPase" evidence="11">
    <location>
        <begin position="343"/>
        <end position="479"/>
    </location>
</feature>
<dbReference type="InterPro" id="IPR003593">
    <property type="entry name" value="AAA+_ATPase"/>
</dbReference>